<dbReference type="EMBL" id="AMEM01000037">
    <property type="protein sequence ID" value="EKX88619.1"/>
    <property type="molecule type" value="Genomic_DNA"/>
</dbReference>
<dbReference type="eggNOG" id="ENOG50323RQ">
    <property type="taxonomic scope" value="Bacteria"/>
</dbReference>
<protein>
    <recommendedName>
        <fullName evidence="3">DUF5318 domain-containing protein</fullName>
    </recommendedName>
</protein>
<proteinExistence type="predicted"/>
<keyword evidence="2" id="KW-1185">Reference proteome</keyword>
<dbReference type="RefSeq" id="WP_006061714.1">
    <property type="nucleotide sequence ID" value="NZ_KB290820.1"/>
</dbReference>
<dbReference type="Proteomes" id="UP000010445">
    <property type="component" value="Unassembled WGS sequence"/>
</dbReference>
<comment type="caution">
    <text evidence="1">The sequence shown here is derived from an EMBL/GenBank/DDBJ whole genome shotgun (WGS) entry which is preliminary data.</text>
</comment>
<evidence type="ECO:0000313" key="1">
    <source>
        <dbReference type="EMBL" id="EKX88619.1"/>
    </source>
</evidence>
<name>L1MC93_9CORY</name>
<reference evidence="1 2" key="1">
    <citation type="submission" date="2012-05" db="EMBL/GenBank/DDBJ databases">
        <authorList>
            <person name="Weinstock G."/>
            <person name="Sodergren E."/>
            <person name="Lobos E.A."/>
            <person name="Fulton L."/>
            <person name="Fulton R."/>
            <person name="Courtney L."/>
            <person name="Fronick C."/>
            <person name="O'Laughlin M."/>
            <person name="Godfrey J."/>
            <person name="Wilson R.M."/>
            <person name="Miner T."/>
            <person name="Farmer C."/>
            <person name="Delehaunty K."/>
            <person name="Cordes M."/>
            <person name="Minx P."/>
            <person name="Tomlinson C."/>
            <person name="Chen J."/>
            <person name="Wollam A."/>
            <person name="Pepin K.H."/>
            <person name="Bhonagiri V."/>
            <person name="Zhang X."/>
            <person name="Suruliraj S."/>
            <person name="Warren W."/>
            <person name="Mitreva M."/>
            <person name="Mardis E.R."/>
            <person name="Wilson R.K."/>
        </authorList>
    </citation>
    <scope>NUCLEOTIDE SEQUENCE [LARGE SCALE GENOMIC DNA]</scope>
    <source>
        <strain evidence="1 2">F0235</strain>
    </source>
</reference>
<evidence type="ECO:0008006" key="3">
    <source>
        <dbReference type="Google" id="ProtNLM"/>
    </source>
</evidence>
<gene>
    <name evidence="1" type="ORF">HMPREF9997_02293</name>
</gene>
<dbReference type="Pfam" id="PF17249">
    <property type="entry name" value="DUF5318"/>
    <property type="match status" value="1"/>
</dbReference>
<dbReference type="PATRIC" id="fig|1035195.3.peg.2052"/>
<dbReference type="AlphaFoldDB" id="L1MC93"/>
<evidence type="ECO:0000313" key="2">
    <source>
        <dbReference type="Proteomes" id="UP000010445"/>
    </source>
</evidence>
<dbReference type="STRING" id="1035195.HMPREF9997_02293"/>
<dbReference type="OrthoDB" id="3531406at2"/>
<dbReference type="InterPro" id="IPR035169">
    <property type="entry name" value="DUF5318"/>
</dbReference>
<organism evidence="1 2">
    <name type="scientific">Corynebacterium durum F0235</name>
    <dbReference type="NCBI Taxonomy" id="1035195"/>
    <lineage>
        <taxon>Bacteria</taxon>
        <taxon>Bacillati</taxon>
        <taxon>Actinomycetota</taxon>
        <taxon>Actinomycetes</taxon>
        <taxon>Mycobacteriales</taxon>
        <taxon>Corynebacteriaceae</taxon>
        <taxon>Corynebacterium</taxon>
    </lineage>
</organism>
<dbReference type="GeneID" id="84898164"/>
<accession>L1MC93</accession>
<sequence>MVVYRGEVSHRLARRQLLVQWRQGAITRDTVCDADFLLVTAANFHGQQVGRLCPICESPKLREVLWVFGDELGRMSGTARNEDEIVAFVQRGLTFTVHTVEVCPKCRWNHILMAREAVGESA</sequence>
<dbReference type="HOGENOM" id="CLU_124443_0_0_11"/>